<evidence type="ECO:0000313" key="1">
    <source>
        <dbReference type="EMBL" id="EGW03577.1"/>
    </source>
</evidence>
<dbReference type="InParanoid" id="G3IBC2"/>
<proteinExistence type="predicted"/>
<evidence type="ECO:0000313" key="2">
    <source>
        <dbReference type="Proteomes" id="UP000001075"/>
    </source>
</evidence>
<sequence length="53" mass="6371">MGEEKESCHIQKLIKHLKMNIDLIVNIMVRLFIKEATTYYKFGYRNVCKSNFM</sequence>
<protein>
    <submittedName>
        <fullName evidence="1">Uncharacterized protein</fullName>
    </submittedName>
</protein>
<organism evidence="1 2">
    <name type="scientific">Cricetulus griseus</name>
    <name type="common">Chinese hamster</name>
    <name type="synonym">Cricetulus barabensis griseus</name>
    <dbReference type="NCBI Taxonomy" id="10029"/>
    <lineage>
        <taxon>Eukaryota</taxon>
        <taxon>Metazoa</taxon>
        <taxon>Chordata</taxon>
        <taxon>Craniata</taxon>
        <taxon>Vertebrata</taxon>
        <taxon>Euteleostomi</taxon>
        <taxon>Mammalia</taxon>
        <taxon>Eutheria</taxon>
        <taxon>Euarchontoglires</taxon>
        <taxon>Glires</taxon>
        <taxon>Rodentia</taxon>
        <taxon>Myomorpha</taxon>
        <taxon>Muroidea</taxon>
        <taxon>Cricetidae</taxon>
        <taxon>Cricetinae</taxon>
        <taxon>Cricetulus</taxon>
    </lineage>
</organism>
<dbReference type="Proteomes" id="UP000001075">
    <property type="component" value="Unassembled WGS sequence"/>
</dbReference>
<dbReference type="EMBL" id="JH001812">
    <property type="protein sequence ID" value="EGW03577.1"/>
    <property type="molecule type" value="Genomic_DNA"/>
</dbReference>
<dbReference type="AlphaFoldDB" id="G3IBC2"/>
<reference evidence="2" key="1">
    <citation type="journal article" date="2011" name="Nat. Biotechnol.">
        <title>The genomic sequence of the Chinese hamster ovary (CHO)-K1 cell line.</title>
        <authorList>
            <person name="Xu X."/>
            <person name="Nagarajan H."/>
            <person name="Lewis N.E."/>
            <person name="Pan S."/>
            <person name="Cai Z."/>
            <person name="Liu X."/>
            <person name="Chen W."/>
            <person name="Xie M."/>
            <person name="Wang W."/>
            <person name="Hammond S."/>
            <person name="Andersen M.R."/>
            <person name="Neff N."/>
            <person name="Passarelli B."/>
            <person name="Koh W."/>
            <person name="Fan H.C."/>
            <person name="Wang J."/>
            <person name="Gui Y."/>
            <person name="Lee K.H."/>
            <person name="Betenbaugh M.J."/>
            <person name="Quake S.R."/>
            <person name="Famili I."/>
            <person name="Palsson B.O."/>
            <person name="Wang J."/>
        </authorList>
    </citation>
    <scope>NUCLEOTIDE SEQUENCE [LARGE SCALE GENOMIC DNA]</scope>
    <source>
        <strain evidence="2">CHO K1 cell line</strain>
    </source>
</reference>
<name>G3IBC2_CRIGR</name>
<gene>
    <name evidence="1" type="ORF">I79_020942</name>
</gene>
<accession>G3IBC2</accession>